<dbReference type="Gene3D" id="2.60.40.10">
    <property type="entry name" value="Immunoglobulins"/>
    <property type="match status" value="1"/>
</dbReference>
<dbReference type="CDD" id="cd00146">
    <property type="entry name" value="PKD"/>
    <property type="match status" value="1"/>
</dbReference>
<dbReference type="InterPro" id="IPR022409">
    <property type="entry name" value="PKD/Chitinase_dom"/>
</dbReference>
<dbReference type="InterPro" id="IPR013783">
    <property type="entry name" value="Ig-like_fold"/>
</dbReference>
<accession>A0A1G6TBY6</accession>
<gene>
    <name evidence="2" type="ORF">SAMN04487894_107164</name>
</gene>
<proteinExistence type="predicted"/>
<dbReference type="Pfam" id="PF18911">
    <property type="entry name" value="PKD_4"/>
    <property type="match status" value="1"/>
</dbReference>
<dbReference type="AlphaFoldDB" id="A0A1G6TBY6"/>
<reference evidence="3" key="1">
    <citation type="submission" date="2016-10" db="EMBL/GenBank/DDBJ databases">
        <authorList>
            <person name="Varghese N."/>
            <person name="Submissions S."/>
        </authorList>
    </citation>
    <scope>NUCLEOTIDE SEQUENCE [LARGE SCALE GENOMIC DNA]</scope>
    <source>
        <strain evidence="3">DSM 25811 / CCM 8410 / LMG 26954 / E90</strain>
    </source>
</reference>
<dbReference type="InterPro" id="IPR000601">
    <property type="entry name" value="PKD_dom"/>
</dbReference>
<dbReference type="PROSITE" id="PS50093">
    <property type="entry name" value="PKD"/>
    <property type="match status" value="1"/>
</dbReference>
<evidence type="ECO:0000259" key="1">
    <source>
        <dbReference type="PROSITE" id="PS50093"/>
    </source>
</evidence>
<dbReference type="OrthoDB" id="7443339at2"/>
<protein>
    <submittedName>
        <fullName evidence="2">PKD domain-containing protein</fullName>
    </submittedName>
</protein>
<dbReference type="STRING" id="1285928.SAMN04487894_107164"/>
<dbReference type="Proteomes" id="UP000198757">
    <property type="component" value="Unassembled WGS sequence"/>
</dbReference>
<name>A0A1G6TBY6_NIADE</name>
<dbReference type="SUPFAM" id="SSF49299">
    <property type="entry name" value="PKD domain"/>
    <property type="match status" value="1"/>
</dbReference>
<feature type="domain" description="PKD" evidence="1">
    <location>
        <begin position="53"/>
        <end position="99"/>
    </location>
</feature>
<sequence length="280" mass="31339">MKRNLFFCALFLLTAILSCKKEKDYQPALIAMYSATVTGPKAVFTNMSGYFDAYHWNFGDGDTSELVAPTHVYKTKGKYLVTLTARSKTGYTDTFTDTVWAQAPTITIDGDFNDWDYVEYAYQNTSGTKSNLTGLKTFYSPARLFFLVEGTAGMKLNPFHIYIDADGSPATGFNPLPFPYTAGIEYMIEGDHKDWQTLMKYTGIRTEWSWQELPHSPDFFENKGGIVNVNGVYKIEFSVNKADFPTLAKVIKVGVEDMPNWSAAGPIPEKGGLAPMQTRD</sequence>
<dbReference type="SMART" id="SM00089">
    <property type="entry name" value="PKD"/>
    <property type="match status" value="1"/>
</dbReference>
<organism evidence="2 3">
    <name type="scientific">Niabella drilacis (strain DSM 25811 / CCM 8410 / CCUG 62505 / LMG 26954 / E90)</name>
    <dbReference type="NCBI Taxonomy" id="1285928"/>
    <lineage>
        <taxon>Bacteria</taxon>
        <taxon>Pseudomonadati</taxon>
        <taxon>Bacteroidota</taxon>
        <taxon>Chitinophagia</taxon>
        <taxon>Chitinophagales</taxon>
        <taxon>Chitinophagaceae</taxon>
        <taxon>Niabella</taxon>
    </lineage>
</organism>
<evidence type="ECO:0000313" key="2">
    <source>
        <dbReference type="EMBL" id="SDD26539.1"/>
    </source>
</evidence>
<dbReference type="EMBL" id="FMZO01000007">
    <property type="protein sequence ID" value="SDD26539.1"/>
    <property type="molecule type" value="Genomic_DNA"/>
</dbReference>
<dbReference type="InterPro" id="IPR035986">
    <property type="entry name" value="PKD_dom_sf"/>
</dbReference>
<dbReference type="SUPFAM" id="SSF49344">
    <property type="entry name" value="CBD9-like"/>
    <property type="match status" value="1"/>
</dbReference>
<dbReference type="PROSITE" id="PS51257">
    <property type="entry name" value="PROKAR_LIPOPROTEIN"/>
    <property type="match status" value="1"/>
</dbReference>
<keyword evidence="3" id="KW-1185">Reference proteome</keyword>
<dbReference type="RefSeq" id="WP_090390774.1">
    <property type="nucleotide sequence ID" value="NZ_FMZO01000007.1"/>
</dbReference>
<evidence type="ECO:0000313" key="3">
    <source>
        <dbReference type="Proteomes" id="UP000198757"/>
    </source>
</evidence>